<gene>
    <name evidence="1" type="ORF">Y1Q_0011464</name>
</gene>
<evidence type="ECO:0000313" key="1">
    <source>
        <dbReference type="EMBL" id="KYO17787.1"/>
    </source>
</evidence>
<evidence type="ECO:0000313" key="2">
    <source>
        <dbReference type="Proteomes" id="UP000050525"/>
    </source>
</evidence>
<dbReference type="Proteomes" id="UP000050525">
    <property type="component" value="Unassembled WGS sequence"/>
</dbReference>
<dbReference type="EMBL" id="AKHW03006853">
    <property type="protein sequence ID" value="KYO17787.1"/>
    <property type="molecule type" value="Genomic_DNA"/>
</dbReference>
<keyword evidence="2" id="KW-1185">Reference proteome</keyword>
<organism evidence="1 2">
    <name type="scientific">Alligator mississippiensis</name>
    <name type="common">American alligator</name>
    <dbReference type="NCBI Taxonomy" id="8496"/>
    <lineage>
        <taxon>Eukaryota</taxon>
        <taxon>Metazoa</taxon>
        <taxon>Chordata</taxon>
        <taxon>Craniata</taxon>
        <taxon>Vertebrata</taxon>
        <taxon>Euteleostomi</taxon>
        <taxon>Archelosauria</taxon>
        <taxon>Archosauria</taxon>
        <taxon>Crocodylia</taxon>
        <taxon>Alligatoridae</taxon>
        <taxon>Alligatorinae</taxon>
        <taxon>Alligator</taxon>
    </lineage>
</organism>
<name>A0A151LZU1_ALLMI</name>
<dbReference type="AlphaFoldDB" id="A0A151LZU1"/>
<reference evidence="1 2" key="1">
    <citation type="journal article" date="2012" name="Genome Biol.">
        <title>Sequencing three crocodilian genomes to illuminate the evolution of archosaurs and amniotes.</title>
        <authorList>
            <person name="St John J.A."/>
            <person name="Braun E.L."/>
            <person name="Isberg S.R."/>
            <person name="Miles L.G."/>
            <person name="Chong A.Y."/>
            <person name="Gongora J."/>
            <person name="Dalzell P."/>
            <person name="Moran C."/>
            <person name="Bed'hom B."/>
            <person name="Abzhanov A."/>
            <person name="Burgess S.C."/>
            <person name="Cooksey A.M."/>
            <person name="Castoe T.A."/>
            <person name="Crawford N.G."/>
            <person name="Densmore L.D."/>
            <person name="Drew J.C."/>
            <person name="Edwards S.V."/>
            <person name="Faircloth B.C."/>
            <person name="Fujita M.K."/>
            <person name="Greenwold M.J."/>
            <person name="Hoffmann F.G."/>
            <person name="Howard J.M."/>
            <person name="Iguchi T."/>
            <person name="Janes D.E."/>
            <person name="Khan S.Y."/>
            <person name="Kohno S."/>
            <person name="de Koning A.J."/>
            <person name="Lance S.L."/>
            <person name="McCarthy F.M."/>
            <person name="McCormack J.E."/>
            <person name="Merchant M.E."/>
            <person name="Peterson D.G."/>
            <person name="Pollock D.D."/>
            <person name="Pourmand N."/>
            <person name="Raney B.J."/>
            <person name="Roessler K.A."/>
            <person name="Sanford J.R."/>
            <person name="Sawyer R.H."/>
            <person name="Schmidt C.J."/>
            <person name="Triplett E.W."/>
            <person name="Tuberville T.D."/>
            <person name="Venegas-Anaya M."/>
            <person name="Howard J.T."/>
            <person name="Jarvis E.D."/>
            <person name="Guillette L.J.Jr."/>
            <person name="Glenn T.C."/>
            <person name="Green R.E."/>
            <person name="Ray D.A."/>
        </authorList>
    </citation>
    <scope>NUCLEOTIDE SEQUENCE [LARGE SCALE GENOMIC DNA]</scope>
    <source>
        <strain evidence="1">KSC_2009_1</strain>
    </source>
</reference>
<accession>A0A151LZU1</accession>
<protein>
    <submittedName>
        <fullName evidence="1">Uncharacterized protein</fullName>
    </submittedName>
</protein>
<sequence>MTNRSYDVCKLTPGFQSSNMGFNFMTLSAGYSGKLYPGIHPNTALCLKVTDTKRHPNLKWAREKDSVASHSSLACSKQ</sequence>
<comment type="caution">
    <text evidence="1">The sequence shown here is derived from an EMBL/GenBank/DDBJ whole genome shotgun (WGS) entry which is preliminary data.</text>
</comment>
<proteinExistence type="predicted"/>